<protein>
    <submittedName>
        <fullName evidence="8 9">Recombinase XerC</fullName>
    </submittedName>
</protein>
<dbReference type="GO" id="GO:0003677">
    <property type="term" value="F:DNA binding"/>
    <property type="evidence" value="ECO:0007669"/>
    <property type="project" value="UniProtKB-UniRule"/>
</dbReference>
<evidence type="ECO:0000313" key="8">
    <source>
        <dbReference type="EMBL" id="MBB5217994.1"/>
    </source>
</evidence>
<dbReference type="KEGG" id="trc:DYE49_07405"/>
<dbReference type="EMBL" id="JACHFR010000001">
    <property type="protein sequence ID" value="MBB5217994.1"/>
    <property type="molecule type" value="Genomic_DNA"/>
</dbReference>
<dbReference type="InterPro" id="IPR013762">
    <property type="entry name" value="Integrase-like_cat_sf"/>
</dbReference>
<dbReference type="PROSITE" id="PS51898">
    <property type="entry name" value="TYR_RECOMBINASE"/>
    <property type="match status" value="1"/>
</dbReference>
<reference evidence="9 11" key="1">
    <citation type="submission" date="2018-08" db="EMBL/GenBank/DDBJ databases">
        <title>The first complete genome of Treponema rectale (CHPAT), a commensal spirochete of the bovine rectum.</title>
        <authorList>
            <person name="Staton G.J."/>
            <person name="Clegg S.R."/>
            <person name="Carter S.D."/>
            <person name="Radford A.D."/>
            <person name="Darby A."/>
            <person name="Hall N."/>
            <person name="Birtles R.J."/>
            <person name="Evans N.J."/>
        </authorList>
    </citation>
    <scope>NUCLEOTIDE SEQUENCE [LARGE SCALE GENOMIC DNA]</scope>
    <source>
        <strain evidence="9 11">CHPA</strain>
    </source>
</reference>
<dbReference type="Gene3D" id="1.10.443.10">
    <property type="entry name" value="Intergrase catalytic core"/>
    <property type="match status" value="1"/>
</dbReference>
<dbReference type="InterPro" id="IPR050090">
    <property type="entry name" value="Tyrosine_recombinase_XerCD"/>
</dbReference>
<dbReference type="Proteomes" id="UP000578697">
    <property type="component" value="Unassembled WGS sequence"/>
</dbReference>
<evidence type="ECO:0000259" key="7">
    <source>
        <dbReference type="PROSITE" id="PS51900"/>
    </source>
</evidence>
<dbReference type="InterPro" id="IPR010998">
    <property type="entry name" value="Integrase_recombinase_N"/>
</dbReference>
<evidence type="ECO:0000313" key="9">
    <source>
        <dbReference type="EMBL" id="QOS40290.1"/>
    </source>
</evidence>
<keyword evidence="1" id="KW-0159">Chromosome partition</keyword>
<dbReference type="InterPro" id="IPR002104">
    <property type="entry name" value="Integrase_catalytic"/>
</dbReference>
<dbReference type="EMBL" id="CP031517">
    <property type="protein sequence ID" value="QOS40290.1"/>
    <property type="molecule type" value="Genomic_DNA"/>
</dbReference>
<feature type="domain" description="Tyr recombinase" evidence="6">
    <location>
        <begin position="113"/>
        <end position="302"/>
    </location>
</feature>
<dbReference type="AlphaFoldDB" id="A0A840SAZ7"/>
<keyword evidence="2" id="KW-0229">DNA integration</keyword>
<dbReference type="Gene3D" id="1.10.150.130">
    <property type="match status" value="1"/>
</dbReference>
<dbReference type="PANTHER" id="PTHR30349">
    <property type="entry name" value="PHAGE INTEGRASE-RELATED"/>
    <property type="match status" value="1"/>
</dbReference>
<sequence length="308" mass="35241">MEGSSEKRTLEECVQEYMVFLEGVKGLSENSILAYKDDLNHLMLCLGRDIDITSVTQESIRNCMSSLTQRKYSVASVNRFLSGVRGLFNYCRSLGYISFNFTKLIHQLKKDIKLPKFMSPEEIDGMCYEAQSGRFLWPERDSAIFEMFYSSGCRVGELTQLTFNDFSSDLKSAVILGKGNKRRRVFFSDKAVSALKKYIASRRRRFPSRWIGGAEYESRIFLNQKGGPLSKKGVWFIVSVYSGPEGINRHVTPHTFRHTFATQMMNNGADIRKVQAMLGHASISTTQCYTHVTSERLREIYDQAFPHT</sequence>
<dbReference type="RefSeq" id="WP_184651430.1">
    <property type="nucleotide sequence ID" value="NZ_JACHFR010000001.1"/>
</dbReference>
<dbReference type="Proteomes" id="UP000593591">
    <property type="component" value="Chromosome"/>
</dbReference>
<dbReference type="PANTHER" id="PTHR30349:SF81">
    <property type="entry name" value="TYROSINE RECOMBINASE XERC"/>
    <property type="match status" value="1"/>
</dbReference>
<dbReference type="CDD" id="cd00798">
    <property type="entry name" value="INT_XerDC_C"/>
    <property type="match status" value="1"/>
</dbReference>
<keyword evidence="10" id="KW-1185">Reference proteome</keyword>
<dbReference type="Pfam" id="PF00589">
    <property type="entry name" value="Phage_integrase"/>
    <property type="match status" value="1"/>
</dbReference>
<evidence type="ECO:0000256" key="5">
    <source>
        <dbReference type="PROSITE-ProRule" id="PRU01248"/>
    </source>
</evidence>
<evidence type="ECO:0000313" key="10">
    <source>
        <dbReference type="Proteomes" id="UP000578697"/>
    </source>
</evidence>
<keyword evidence="4" id="KW-0233">DNA recombination</keyword>
<proteinExistence type="predicted"/>
<dbReference type="GO" id="GO:0007059">
    <property type="term" value="P:chromosome segregation"/>
    <property type="evidence" value="ECO:0007669"/>
    <property type="project" value="UniProtKB-KW"/>
</dbReference>
<feature type="domain" description="Core-binding (CB)" evidence="7">
    <location>
        <begin position="8"/>
        <end position="92"/>
    </location>
</feature>
<reference evidence="8 10" key="2">
    <citation type="submission" date="2020-08" db="EMBL/GenBank/DDBJ databases">
        <title>Genomic Encyclopedia of Type Strains, Phase IV (KMG-IV): sequencing the most valuable type-strain genomes for metagenomic binning, comparative biology and taxonomic classification.</title>
        <authorList>
            <person name="Goeker M."/>
        </authorList>
    </citation>
    <scope>NUCLEOTIDE SEQUENCE [LARGE SCALE GENOMIC DNA]</scope>
    <source>
        <strain evidence="8 10">DSM 103679</strain>
    </source>
</reference>
<evidence type="ECO:0000256" key="1">
    <source>
        <dbReference type="ARBA" id="ARBA00022829"/>
    </source>
</evidence>
<name>A0A840SAZ7_9SPIR</name>
<dbReference type="PROSITE" id="PS51900">
    <property type="entry name" value="CB"/>
    <property type="match status" value="1"/>
</dbReference>
<evidence type="ECO:0000256" key="4">
    <source>
        <dbReference type="ARBA" id="ARBA00023172"/>
    </source>
</evidence>
<evidence type="ECO:0000259" key="6">
    <source>
        <dbReference type="PROSITE" id="PS51898"/>
    </source>
</evidence>
<dbReference type="InterPro" id="IPR011010">
    <property type="entry name" value="DNA_brk_join_enz"/>
</dbReference>
<dbReference type="GO" id="GO:0006310">
    <property type="term" value="P:DNA recombination"/>
    <property type="evidence" value="ECO:0007669"/>
    <property type="project" value="UniProtKB-KW"/>
</dbReference>
<dbReference type="InterPro" id="IPR044068">
    <property type="entry name" value="CB"/>
</dbReference>
<evidence type="ECO:0000256" key="3">
    <source>
        <dbReference type="ARBA" id="ARBA00023125"/>
    </source>
</evidence>
<dbReference type="SUPFAM" id="SSF56349">
    <property type="entry name" value="DNA breaking-rejoining enzymes"/>
    <property type="match status" value="1"/>
</dbReference>
<gene>
    <name evidence="9" type="ORF">DYE49_07405</name>
    <name evidence="8" type="ORF">HNP77_000338</name>
</gene>
<dbReference type="Pfam" id="PF02899">
    <property type="entry name" value="Phage_int_SAM_1"/>
    <property type="match status" value="1"/>
</dbReference>
<dbReference type="InterPro" id="IPR004107">
    <property type="entry name" value="Integrase_SAM-like_N"/>
</dbReference>
<organism evidence="8 10">
    <name type="scientific">Treponema rectale</name>
    <dbReference type="NCBI Taxonomy" id="744512"/>
    <lineage>
        <taxon>Bacteria</taxon>
        <taxon>Pseudomonadati</taxon>
        <taxon>Spirochaetota</taxon>
        <taxon>Spirochaetia</taxon>
        <taxon>Spirochaetales</taxon>
        <taxon>Treponemataceae</taxon>
        <taxon>Treponema</taxon>
    </lineage>
</organism>
<dbReference type="GO" id="GO:0015074">
    <property type="term" value="P:DNA integration"/>
    <property type="evidence" value="ECO:0007669"/>
    <property type="project" value="UniProtKB-KW"/>
</dbReference>
<accession>A0A840SAZ7</accession>
<evidence type="ECO:0000256" key="2">
    <source>
        <dbReference type="ARBA" id="ARBA00022908"/>
    </source>
</evidence>
<evidence type="ECO:0000313" key="11">
    <source>
        <dbReference type="Proteomes" id="UP000593591"/>
    </source>
</evidence>
<keyword evidence="3 5" id="KW-0238">DNA-binding</keyword>